<proteinExistence type="predicted"/>
<evidence type="ECO:0000313" key="3">
    <source>
        <dbReference type="EMBL" id="SHG47058.1"/>
    </source>
</evidence>
<name>A0A1M5K2N3_SALEC</name>
<dbReference type="Proteomes" id="UP000183945">
    <property type="component" value="Unassembled WGS sequence"/>
</dbReference>
<dbReference type="OrthoDB" id="1121502at2"/>
<keyword evidence="4" id="KW-1185">Reference proteome</keyword>
<dbReference type="AlphaFoldDB" id="A0A1M5K2N3"/>
<protein>
    <submittedName>
        <fullName evidence="3">Putative beta-lactamase-inhibitor-like, PepSY-like</fullName>
    </submittedName>
</protein>
<evidence type="ECO:0000256" key="1">
    <source>
        <dbReference type="SAM" id="SignalP"/>
    </source>
</evidence>
<dbReference type="Gene3D" id="3.10.450.360">
    <property type="match status" value="1"/>
</dbReference>
<dbReference type="EMBL" id="FQVT01000013">
    <property type="protein sequence ID" value="SHG47058.1"/>
    <property type="molecule type" value="Genomic_DNA"/>
</dbReference>
<accession>A0A1M5K2N3</accession>
<sequence length="154" mass="17708">MKKVILILGMVFMATTTFACVNMAQDKVPKAVKKAFANKFPTAKKVHWDKESDKEWEAEFRMKKMKYSANFLTDGTWQETEHEIDKKDIPQAVSNTLKKSFSRYDVEESEISETKDGMVYEFEIEKGEETLEVAISSSGKVVKKETSEEDEDND</sequence>
<dbReference type="SUPFAM" id="SSF160574">
    <property type="entry name" value="BT0923-like"/>
    <property type="match status" value="1"/>
</dbReference>
<dbReference type="Pfam" id="PF11396">
    <property type="entry name" value="PepSY_like"/>
    <property type="match status" value="1"/>
</dbReference>
<feature type="domain" description="Putative beta-lactamase-inhibitor-like PepSY-like" evidence="2">
    <location>
        <begin position="57"/>
        <end position="142"/>
    </location>
</feature>
<gene>
    <name evidence="3" type="ORF">SAMN05444483_11325</name>
</gene>
<reference evidence="4" key="1">
    <citation type="submission" date="2016-11" db="EMBL/GenBank/DDBJ databases">
        <authorList>
            <person name="Varghese N."/>
            <person name="Submissions S."/>
        </authorList>
    </citation>
    <scope>NUCLEOTIDE SEQUENCE [LARGE SCALE GENOMIC DNA]</scope>
    <source>
        <strain evidence="4">DSM 24579</strain>
    </source>
</reference>
<evidence type="ECO:0000259" key="2">
    <source>
        <dbReference type="Pfam" id="PF11396"/>
    </source>
</evidence>
<dbReference type="InterPro" id="IPR021533">
    <property type="entry name" value="PepSY-like"/>
</dbReference>
<dbReference type="RefSeq" id="WP_072880950.1">
    <property type="nucleotide sequence ID" value="NZ_FQVT01000013.1"/>
</dbReference>
<evidence type="ECO:0000313" key="4">
    <source>
        <dbReference type="Proteomes" id="UP000183945"/>
    </source>
</evidence>
<keyword evidence="1" id="KW-0732">Signal</keyword>
<feature type="chain" id="PRO_5012025121" evidence="1">
    <location>
        <begin position="20"/>
        <end position="154"/>
    </location>
</feature>
<feature type="signal peptide" evidence="1">
    <location>
        <begin position="1"/>
        <end position="19"/>
    </location>
</feature>
<organism evidence="3 4">
    <name type="scientific">Salegentibacter echinorum</name>
    <dbReference type="NCBI Taxonomy" id="1073325"/>
    <lineage>
        <taxon>Bacteria</taxon>
        <taxon>Pseudomonadati</taxon>
        <taxon>Bacteroidota</taxon>
        <taxon>Flavobacteriia</taxon>
        <taxon>Flavobacteriales</taxon>
        <taxon>Flavobacteriaceae</taxon>
        <taxon>Salegentibacter</taxon>
    </lineage>
</organism>
<dbReference type="PROSITE" id="PS51257">
    <property type="entry name" value="PROKAR_LIPOPROTEIN"/>
    <property type="match status" value="1"/>
</dbReference>
<dbReference type="STRING" id="1073325.SAMN05444483_11325"/>